<feature type="transmembrane region" description="Helical" evidence="9">
    <location>
        <begin position="196"/>
        <end position="218"/>
    </location>
</feature>
<dbReference type="EMBL" id="FNED01000044">
    <property type="protein sequence ID" value="SDK23217.1"/>
    <property type="molecule type" value="Genomic_DNA"/>
</dbReference>
<evidence type="ECO:0000256" key="7">
    <source>
        <dbReference type="ARBA" id="ARBA00022989"/>
    </source>
</evidence>
<dbReference type="PANTHER" id="PTHR42922:SF1">
    <property type="entry name" value="PHOSPHATE TRANSPORT SYSTEM PERMEASE PROTEIN PSTA"/>
    <property type="match status" value="1"/>
</dbReference>
<keyword evidence="13" id="KW-1185">Reference proteome</keyword>
<keyword evidence="5" id="KW-0592">Phosphate transport</keyword>
<dbReference type="RefSeq" id="WP_043063783.1">
    <property type="nucleotide sequence ID" value="NZ_BJOA01000146.1"/>
</dbReference>
<feature type="domain" description="ABC transmembrane type-1" evidence="10">
    <location>
        <begin position="83"/>
        <end position="285"/>
    </location>
</feature>
<dbReference type="InterPro" id="IPR035906">
    <property type="entry name" value="MetI-like_sf"/>
</dbReference>
<keyword evidence="3" id="KW-0813">Transport</keyword>
<evidence type="ECO:0000259" key="10">
    <source>
        <dbReference type="PROSITE" id="PS50928"/>
    </source>
</evidence>
<comment type="similarity">
    <text evidence="2 9">Belongs to the binding-protein-dependent transport system permease family. CysTW subfamily.</text>
</comment>
<comment type="subcellular location">
    <subcellularLocation>
        <location evidence="1 9">Cell membrane</location>
        <topology evidence="1 9">Multi-pass membrane protein</topology>
    </subcellularLocation>
</comment>
<keyword evidence="6 9" id="KW-0812">Transmembrane</keyword>
<dbReference type="NCBIfam" id="TIGR00974">
    <property type="entry name" value="3a0107s02c"/>
    <property type="match status" value="1"/>
</dbReference>
<evidence type="ECO:0000256" key="1">
    <source>
        <dbReference type="ARBA" id="ARBA00004651"/>
    </source>
</evidence>
<evidence type="ECO:0000256" key="3">
    <source>
        <dbReference type="ARBA" id="ARBA00022448"/>
    </source>
</evidence>
<dbReference type="GO" id="GO:0005886">
    <property type="term" value="C:plasma membrane"/>
    <property type="evidence" value="ECO:0007669"/>
    <property type="project" value="UniProtKB-SubCell"/>
</dbReference>
<reference evidence="11 13" key="1">
    <citation type="submission" date="2015-07" db="EMBL/GenBank/DDBJ databases">
        <title>Fjat-14205 dsm 2895.</title>
        <authorList>
            <person name="Liu B."/>
            <person name="Wang J."/>
            <person name="Zhu Y."/>
            <person name="Liu G."/>
            <person name="Chen Q."/>
            <person name="Chen Z."/>
            <person name="Lan J."/>
            <person name="Che J."/>
            <person name="Ge C."/>
            <person name="Shi H."/>
            <person name="Pan Z."/>
            <person name="Liu X."/>
        </authorList>
    </citation>
    <scope>NUCLEOTIDE SEQUENCE [LARGE SCALE GENOMIC DNA]</scope>
    <source>
        <strain evidence="11 13">DSM 2895</strain>
    </source>
</reference>
<dbReference type="STRING" id="47500.AF333_27015"/>
<dbReference type="PROSITE" id="PS50928">
    <property type="entry name" value="ABC_TM1"/>
    <property type="match status" value="1"/>
</dbReference>
<dbReference type="Proteomes" id="UP000182836">
    <property type="component" value="Unassembled WGS sequence"/>
</dbReference>
<sequence>MESVLESVKEQKMNKLNAKLGRRRAFSFFMVGLTILSMILALTPLFSILGYVLVKGIPALNVAFFTELPAPPGEAGGGMANGIVGTFTLIGLASLIGVPVGLMAGVFLSEYGRNRFGKLVSFLTDIMLGVPSIVVGIVVYALVVLWMGGFSAYAGGVALAFIMIPAVTRTTEEMLKLVPNHIREAGLALGIPKWRVIMLIILPTALRGIITGIMLAVARVSGETAPLLFTAFGNMYWNQSLNEPIASMPVLVFNYAISPYAEWQAQAWAGALTLILIVLVLNVSARLVTRKR</sequence>
<dbReference type="GeneID" id="42308781"/>
<dbReference type="InterPro" id="IPR000515">
    <property type="entry name" value="MetI-like"/>
</dbReference>
<dbReference type="PANTHER" id="PTHR42922">
    <property type="entry name" value="PHOSPHATE TRANSPORT SYSTEM PERMEASE PROTEIN PSTA"/>
    <property type="match status" value="1"/>
</dbReference>
<keyword evidence="4 9" id="KW-1003">Cell membrane</keyword>
<evidence type="ECO:0000256" key="5">
    <source>
        <dbReference type="ARBA" id="ARBA00022592"/>
    </source>
</evidence>
<evidence type="ECO:0000313" key="13">
    <source>
        <dbReference type="Proteomes" id="UP000037269"/>
    </source>
</evidence>
<evidence type="ECO:0000256" key="6">
    <source>
        <dbReference type="ARBA" id="ARBA00022692"/>
    </source>
</evidence>
<evidence type="ECO:0000313" key="14">
    <source>
        <dbReference type="Proteomes" id="UP000182836"/>
    </source>
</evidence>
<reference evidence="12 14" key="2">
    <citation type="submission" date="2016-10" db="EMBL/GenBank/DDBJ databases">
        <authorList>
            <person name="de Groot N.N."/>
        </authorList>
    </citation>
    <scope>NUCLEOTIDE SEQUENCE [LARGE SCALE GENOMIC DNA]</scope>
    <source>
        <strain evidence="12 14">DSM 2895</strain>
    </source>
</reference>
<evidence type="ECO:0000313" key="12">
    <source>
        <dbReference type="EMBL" id="SDK23217.1"/>
    </source>
</evidence>
<dbReference type="Gene3D" id="1.10.3720.10">
    <property type="entry name" value="MetI-like"/>
    <property type="match status" value="1"/>
</dbReference>
<keyword evidence="8 9" id="KW-0472">Membrane</keyword>
<dbReference type="AlphaFoldDB" id="A0A0D1YH53"/>
<evidence type="ECO:0000256" key="2">
    <source>
        <dbReference type="ARBA" id="ARBA00007069"/>
    </source>
</evidence>
<dbReference type="GO" id="GO:0005315">
    <property type="term" value="F:phosphate transmembrane transporter activity"/>
    <property type="evidence" value="ECO:0007669"/>
    <property type="project" value="InterPro"/>
</dbReference>
<keyword evidence="7 9" id="KW-1133">Transmembrane helix</keyword>
<feature type="transmembrane region" description="Helical" evidence="9">
    <location>
        <begin position="150"/>
        <end position="167"/>
    </location>
</feature>
<feature type="transmembrane region" description="Helical" evidence="9">
    <location>
        <begin position="120"/>
        <end position="144"/>
    </location>
</feature>
<protein>
    <recommendedName>
        <fullName evidence="9">Phosphate transport system permease protein PstA</fullName>
    </recommendedName>
</protein>
<feature type="transmembrane region" description="Helical" evidence="9">
    <location>
        <begin position="83"/>
        <end position="108"/>
    </location>
</feature>
<dbReference type="PATRIC" id="fig|47500.12.peg.6298"/>
<evidence type="ECO:0000313" key="11">
    <source>
        <dbReference type="EMBL" id="KON92780.1"/>
    </source>
</evidence>
<gene>
    <name evidence="11" type="ORF">AF333_27015</name>
    <name evidence="12" type="ORF">SAMN04487909_14444</name>
</gene>
<dbReference type="GO" id="GO:0035435">
    <property type="term" value="P:phosphate ion transmembrane transport"/>
    <property type="evidence" value="ECO:0007669"/>
    <property type="project" value="InterPro"/>
</dbReference>
<evidence type="ECO:0000256" key="8">
    <source>
        <dbReference type="ARBA" id="ARBA00023136"/>
    </source>
</evidence>
<dbReference type="EMBL" id="LGUG01000008">
    <property type="protein sequence ID" value="KON92780.1"/>
    <property type="molecule type" value="Genomic_DNA"/>
</dbReference>
<dbReference type="Proteomes" id="UP000037269">
    <property type="component" value="Unassembled WGS sequence"/>
</dbReference>
<organism evidence="11 13">
    <name type="scientific">Aneurinibacillus migulanus</name>
    <name type="common">Bacillus migulanus</name>
    <dbReference type="NCBI Taxonomy" id="47500"/>
    <lineage>
        <taxon>Bacteria</taxon>
        <taxon>Bacillati</taxon>
        <taxon>Bacillota</taxon>
        <taxon>Bacilli</taxon>
        <taxon>Bacillales</taxon>
        <taxon>Paenibacillaceae</taxon>
        <taxon>Aneurinibacillus group</taxon>
        <taxon>Aneurinibacillus</taxon>
    </lineage>
</organism>
<dbReference type="InterPro" id="IPR051408">
    <property type="entry name" value="Phosphate_transprt_permease"/>
</dbReference>
<evidence type="ECO:0000256" key="9">
    <source>
        <dbReference type="RuleBase" id="RU363043"/>
    </source>
</evidence>
<feature type="transmembrane region" description="Helical" evidence="9">
    <location>
        <begin position="267"/>
        <end position="288"/>
    </location>
</feature>
<proteinExistence type="inferred from homology"/>
<dbReference type="InterPro" id="IPR005672">
    <property type="entry name" value="Phosphate_PstA"/>
</dbReference>
<dbReference type="Pfam" id="PF00528">
    <property type="entry name" value="BPD_transp_1"/>
    <property type="match status" value="1"/>
</dbReference>
<accession>A0A0D1YH53</accession>
<feature type="transmembrane region" description="Helical" evidence="9">
    <location>
        <begin position="25"/>
        <end position="54"/>
    </location>
</feature>
<dbReference type="SUPFAM" id="SSF161098">
    <property type="entry name" value="MetI-like"/>
    <property type="match status" value="1"/>
</dbReference>
<name>A0A0D1YH53_ANEMI</name>
<dbReference type="CDD" id="cd06261">
    <property type="entry name" value="TM_PBP2"/>
    <property type="match status" value="1"/>
</dbReference>
<evidence type="ECO:0000256" key="4">
    <source>
        <dbReference type="ARBA" id="ARBA00022475"/>
    </source>
</evidence>